<dbReference type="EMBL" id="BAND01000120">
    <property type="protein sequence ID" value="GAJ30342.1"/>
    <property type="molecule type" value="Genomic_DNA"/>
</dbReference>
<comment type="caution">
    <text evidence="2">The sequence shown here is derived from an EMBL/GenBank/DDBJ whole genome shotgun (WGS) entry which is preliminary data.</text>
</comment>
<feature type="region of interest" description="Disordered" evidence="1">
    <location>
        <begin position="148"/>
        <end position="169"/>
    </location>
</feature>
<keyword evidence="2" id="KW-0238">DNA-binding</keyword>
<feature type="compositionally biased region" description="Acidic residues" evidence="1">
    <location>
        <begin position="152"/>
        <end position="169"/>
    </location>
</feature>
<organism evidence="2 3">
    <name type="scientific">Acidomonas methanolica NBRC 104435</name>
    <dbReference type="NCBI Taxonomy" id="1231351"/>
    <lineage>
        <taxon>Bacteria</taxon>
        <taxon>Pseudomonadati</taxon>
        <taxon>Pseudomonadota</taxon>
        <taxon>Alphaproteobacteria</taxon>
        <taxon>Acetobacterales</taxon>
        <taxon>Acetobacteraceae</taxon>
        <taxon>Acidomonas</taxon>
    </lineage>
</organism>
<gene>
    <name evidence="2" type="ORF">Amme_121_041</name>
</gene>
<sequence length="169" mass="18707">MMESTFEDTPMATRTRLNLYFDPALIPQIEAMALRRSVALRRNVSKSAIVEAAVMSYLSGDSADQLEAAMSRRLDKLGRQIDTLDLDLAVLGEAVAQFIHFWMTLTPPLTGAAQSAARAKGAERFEGFMQNLGRRLATGDRFLKELSRDLDSLPDDPLPDESESNGDQE</sequence>
<protein>
    <submittedName>
        <fullName evidence="2">DNA-binding helix-turn-helix protein CopG</fullName>
    </submittedName>
</protein>
<reference evidence="2 3" key="2">
    <citation type="journal article" date="2014" name="FEMS Microbiol. Lett.">
        <title>Draft genomic DNA sequence of the facultatively methylotrophic bacterium Acidomonas methanolica type strain MB58.</title>
        <authorList>
            <person name="Higashiura N."/>
            <person name="Hadano H."/>
            <person name="Hirakawa H."/>
            <person name="Matsutani M."/>
            <person name="Takabe S."/>
            <person name="Matsushita K."/>
            <person name="Azuma Y."/>
        </authorList>
    </citation>
    <scope>NUCLEOTIDE SEQUENCE [LARGE SCALE GENOMIC DNA]</scope>
    <source>
        <strain evidence="2 3">MB58</strain>
    </source>
</reference>
<dbReference type="GO" id="GO:0003677">
    <property type="term" value="F:DNA binding"/>
    <property type="evidence" value="ECO:0007669"/>
    <property type="project" value="UniProtKB-KW"/>
</dbReference>
<reference evidence="3" key="1">
    <citation type="journal article" date="2014" name="FEMS Microbiol. Lett.">
        <title>Draft Genomic DNA Sequence of the Facultatively Methylotrophic Bacterium Acidomonas methanolica type strain MB58.</title>
        <authorList>
            <person name="Higashiura N."/>
            <person name="Hadano H."/>
            <person name="Hirakawa H."/>
            <person name="Matsutani M."/>
            <person name="Takabe S."/>
            <person name="Matsushita K."/>
            <person name="Azuma Y."/>
        </authorList>
    </citation>
    <scope>NUCLEOTIDE SEQUENCE [LARGE SCALE GENOMIC DNA]</scope>
    <source>
        <strain evidence="3">MB58</strain>
    </source>
</reference>
<name>A0A023D853_ACIMT</name>
<evidence type="ECO:0000313" key="3">
    <source>
        <dbReference type="Proteomes" id="UP000019760"/>
    </source>
</evidence>
<keyword evidence="3" id="KW-1185">Reference proteome</keyword>
<accession>A0A023D853</accession>
<evidence type="ECO:0000256" key="1">
    <source>
        <dbReference type="SAM" id="MobiDB-lite"/>
    </source>
</evidence>
<proteinExistence type="predicted"/>
<dbReference type="Proteomes" id="UP000019760">
    <property type="component" value="Unassembled WGS sequence"/>
</dbReference>
<dbReference type="AlphaFoldDB" id="A0A023D853"/>
<evidence type="ECO:0000313" key="2">
    <source>
        <dbReference type="EMBL" id="GAJ30342.1"/>
    </source>
</evidence>